<sequence>MRHPRAVAPTARLGAQGYVPTPALRPGRGCAVGLPALQAQPIAYCSAGNESREERTYEAPAGGGTYGPIGYPGLFTNSSTAAWSRVRRRLTRATSPAHCVL</sequence>
<evidence type="ECO:0000313" key="1">
    <source>
        <dbReference type="EMBL" id="PCF95191.1"/>
    </source>
</evidence>
<accession>A0A2A4HM57</accession>
<keyword evidence="2" id="KW-1185">Reference proteome</keyword>
<comment type="caution">
    <text evidence="1">The sequence shown here is derived from an EMBL/GenBank/DDBJ whole genome shotgun (WGS) entry which is preliminary data.</text>
</comment>
<dbReference type="AlphaFoldDB" id="A0A2A4HM57"/>
<reference evidence="2" key="1">
    <citation type="submission" date="2017-09" db="EMBL/GenBank/DDBJ databases">
        <authorList>
            <person name="Cho G.-S."/>
            <person name="Oguntoyinbo F.A."/>
            <person name="Cnockaert M."/>
            <person name="Kabisch J."/>
            <person name="Neve H."/>
            <person name="Bockelmann W."/>
            <person name="Wenning M."/>
            <person name="Franz C.M."/>
            <person name="Vandamme P."/>
        </authorList>
    </citation>
    <scope>NUCLEOTIDE SEQUENCE [LARGE SCALE GENOMIC DNA]</scope>
    <source>
        <strain evidence="2">MBT G8648</strain>
    </source>
</reference>
<organism evidence="1 2">
    <name type="scientific">Vreelandella nigrificans</name>
    <dbReference type="NCBI Taxonomy" id="2042704"/>
    <lineage>
        <taxon>Bacteria</taxon>
        <taxon>Pseudomonadati</taxon>
        <taxon>Pseudomonadota</taxon>
        <taxon>Gammaproteobacteria</taxon>
        <taxon>Oceanospirillales</taxon>
        <taxon>Halomonadaceae</taxon>
        <taxon>Vreelandella</taxon>
    </lineage>
</organism>
<proteinExistence type="predicted"/>
<name>A0A2A4HM57_9GAMM</name>
<dbReference type="Proteomes" id="UP000218677">
    <property type="component" value="Unassembled WGS sequence"/>
</dbReference>
<dbReference type="RefSeq" id="WP_096651989.1">
    <property type="nucleotide sequence ID" value="NZ_NWUX01000011.1"/>
</dbReference>
<gene>
    <name evidence="1" type="ORF">CPA45_12830</name>
</gene>
<dbReference type="EMBL" id="NWUX01000011">
    <property type="protein sequence ID" value="PCF95191.1"/>
    <property type="molecule type" value="Genomic_DNA"/>
</dbReference>
<evidence type="ECO:0000313" key="2">
    <source>
        <dbReference type="Proteomes" id="UP000218677"/>
    </source>
</evidence>
<protein>
    <submittedName>
        <fullName evidence="1">Uncharacterized protein</fullName>
    </submittedName>
</protein>